<dbReference type="eggNOG" id="COG0726">
    <property type="taxonomic scope" value="Bacteria"/>
</dbReference>
<dbReference type="Pfam" id="PF01522">
    <property type="entry name" value="Polysacc_deac_1"/>
    <property type="match status" value="1"/>
</dbReference>
<evidence type="ECO:0000313" key="6">
    <source>
        <dbReference type="Proteomes" id="UP000028042"/>
    </source>
</evidence>
<keyword evidence="7" id="KW-1185">Reference proteome</keyword>
<feature type="region of interest" description="Disordered" evidence="1">
    <location>
        <begin position="44"/>
        <end position="127"/>
    </location>
</feature>
<dbReference type="Proteomes" id="UP000030905">
    <property type="component" value="Chromosome"/>
</dbReference>
<dbReference type="SUPFAM" id="SSF88713">
    <property type="entry name" value="Glycoside hydrolase/deacetylase"/>
    <property type="match status" value="1"/>
</dbReference>
<keyword evidence="2" id="KW-0472">Membrane</keyword>
<reference evidence="5 6" key="3">
    <citation type="journal article" name="Genome Announc.">
        <title>Improved Draft Genome Sequence of Clostridium pasteurianum Strain ATCC 6013 (DSM 525) Using a Hybrid Next-Generation Sequencing Approach.</title>
        <authorList>
            <person name="Pyne M.E."/>
            <person name="Utturkar S."/>
            <person name="Brown S.D."/>
            <person name="Moo-Young M."/>
            <person name="Chung D.A."/>
            <person name="Chou C.P."/>
        </authorList>
    </citation>
    <scope>NUCLEOTIDE SEQUENCE [LARGE SCALE GENOMIC DNA]</scope>
    <source>
        <strain evidence="5 6">ATCC 6013</strain>
    </source>
</reference>
<dbReference type="Gene3D" id="3.20.20.370">
    <property type="entry name" value="Glycoside hydrolase/deacetylase"/>
    <property type="match status" value="1"/>
</dbReference>
<dbReference type="PATRIC" id="fig|1262449.3.peg.428"/>
<dbReference type="KEGG" id="cpae:CPAST_c05310"/>
<keyword evidence="2" id="KW-0812">Transmembrane</keyword>
<evidence type="ECO:0000313" key="4">
    <source>
        <dbReference type="EMBL" id="AJA50619.1"/>
    </source>
</evidence>
<gene>
    <name evidence="4" type="ORF">CLPA_c05310</name>
    <name evidence="5" type="ORF">CP6013_02617</name>
</gene>
<name>A0A0H3IYP4_CLOPA</name>
<dbReference type="RefSeq" id="WP_004455220.1">
    <property type="nucleotide sequence ID" value="NZ_ANZB01000001.1"/>
</dbReference>
<dbReference type="KEGG" id="cpat:CLPA_c05310"/>
<evidence type="ECO:0000256" key="2">
    <source>
        <dbReference type="SAM" id="Phobius"/>
    </source>
</evidence>
<dbReference type="Proteomes" id="UP000028042">
    <property type="component" value="Unassembled WGS sequence"/>
</dbReference>
<accession>A0A0H3IYP4</accession>
<feature type="transmembrane region" description="Helical" evidence="2">
    <location>
        <begin position="20"/>
        <end position="39"/>
    </location>
</feature>
<dbReference type="AlphaFoldDB" id="A0A0H3IYP4"/>
<dbReference type="GeneID" id="93076341"/>
<protein>
    <submittedName>
        <fullName evidence="4 5">Polysaccharide deacetylase</fullName>
    </submittedName>
</protein>
<reference evidence="5" key="2">
    <citation type="submission" date="2015-10" db="EMBL/GenBank/DDBJ databases">
        <title>Improved Draft Genome Sequence of Clostridium pasteurianum Strain ATCC 6013 (DSM 525) Using a Hybrid Next-Generation Sequencing Approach.</title>
        <authorList>
            <person name="Pyne M.E."/>
            <person name="Utturkar S.M."/>
            <person name="Brown S.D."/>
            <person name="Moo-Young M."/>
            <person name="Chung D.A."/>
            <person name="Chou P.C."/>
        </authorList>
    </citation>
    <scope>NUCLEOTIDE SEQUENCE</scope>
    <source>
        <strain evidence="5">ATCC 6013</strain>
    </source>
</reference>
<dbReference type="InterPro" id="IPR002509">
    <property type="entry name" value="NODB_dom"/>
</dbReference>
<reference evidence="4 7" key="1">
    <citation type="journal article" date="2015" name="Genome Announc.">
        <title>Complete Genome Sequence of the Nitrogen-Fixing and Solvent-Producing Clostridium pasteurianum DSM 525.</title>
        <authorList>
            <person name="Poehlein A."/>
            <person name="Grosse-Honebrink A."/>
            <person name="Zhang Y."/>
            <person name="Minton N.P."/>
            <person name="Daniel R."/>
        </authorList>
    </citation>
    <scope>NUCLEOTIDE SEQUENCE [LARGE SCALE GENOMIC DNA]</scope>
    <source>
        <strain evidence="4">DSM 525</strain>
        <strain evidence="7">DSM 525 / ATCC 6013</strain>
    </source>
</reference>
<organism evidence="4 7">
    <name type="scientific">Clostridium pasteurianum DSM 525 = ATCC 6013</name>
    <dbReference type="NCBI Taxonomy" id="1262449"/>
    <lineage>
        <taxon>Bacteria</taxon>
        <taxon>Bacillati</taxon>
        <taxon>Bacillota</taxon>
        <taxon>Clostridia</taxon>
        <taxon>Eubacteriales</taxon>
        <taxon>Clostridiaceae</taxon>
        <taxon>Clostridium</taxon>
    </lineage>
</organism>
<dbReference type="GO" id="GO:0005975">
    <property type="term" value="P:carbohydrate metabolic process"/>
    <property type="evidence" value="ECO:0007669"/>
    <property type="project" value="InterPro"/>
</dbReference>
<dbReference type="PANTHER" id="PTHR10587">
    <property type="entry name" value="GLYCOSYL TRANSFERASE-RELATED"/>
    <property type="match status" value="1"/>
</dbReference>
<evidence type="ECO:0000256" key="1">
    <source>
        <dbReference type="SAM" id="MobiDB-lite"/>
    </source>
</evidence>
<dbReference type="InterPro" id="IPR050248">
    <property type="entry name" value="Polysacc_deacetylase_ArnD"/>
</dbReference>
<keyword evidence="2" id="KW-1133">Transmembrane helix</keyword>
<evidence type="ECO:0000313" key="7">
    <source>
        <dbReference type="Proteomes" id="UP000030905"/>
    </source>
</evidence>
<feature type="domain" description="NodB homology" evidence="3">
    <location>
        <begin position="130"/>
        <end position="316"/>
    </location>
</feature>
<dbReference type="EMBL" id="JPGY02000001">
    <property type="protein sequence ID" value="KRU13369.1"/>
    <property type="molecule type" value="Genomic_DNA"/>
</dbReference>
<sequence length="318" mass="35277">MKKSRLNRRKYQRRNKFIIITSLFIVCILFAGIGIKFTLRAKASSENQNTLQKVPVSTTNNQSIQHNNTAKNKADKPPAVQNTVSSNNSAGNNAPSSKNAGNNPVPPANTSSTDKGSEAPTPDNEEVPNKVAYLTFDDGPSVNVTPKVLDILKQENVQATFFVIGSMCEENPELLKREKAEGHSIGNHTYSHEYNIVYSSPENFIKDIKKSQDVITKIIGTHDTSLIRFPGGSFGRHSYKDAVSKAGYRYIDWNCLTGDAEVSRASVDRLLLRFNETMGNQDKLIILMHDAPYKTTTPEALPQIIKILKDKGYTFKGL</sequence>
<dbReference type="CDD" id="cd10944">
    <property type="entry name" value="CE4_SmPgdA_like"/>
    <property type="match status" value="1"/>
</dbReference>
<dbReference type="PROSITE" id="PS51677">
    <property type="entry name" value="NODB"/>
    <property type="match status" value="1"/>
</dbReference>
<feature type="compositionally biased region" description="Polar residues" evidence="1">
    <location>
        <begin position="44"/>
        <end position="71"/>
    </location>
</feature>
<dbReference type="GO" id="GO:0016810">
    <property type="term" value="F:hydrolase activity, acting on carbon-nitrogen (but not peptide) bonds"/>
    <property type="evidence" value="ECO:0007669"/>
    <property type="project" value="InterPro"/>
</dbReference>
<proteinExistence type="predicted"/>
<evidence type="ECO:0000313" key="5">
    <source>
        <dbReference type="EMBL" id="KRU13369.1"/>
    </source>
</evidence>
<feature type="compositionally biased region" description="Low complexity" evidence="1">
    <location>
        <begin position="85"/>
        <end position="103"/>
    </location>
</feature>
<dbReference type="PANTHER" id="PTHR10587:SF125">
    <property type="entry name" value="POLYSACCHARIDE DEACETYLASE YHEN-RELATED"/>
    <property type="match status" value="1"/>
</dbReference>
<evidence type="ECO:0000259" key="3">
    <source>
        <dbReference type="PROSITE" id="PS51677"/>
    </source>
</evidence>
<dbReference type="EMBL" id="CP009268">
    <property type="protein sequence ID" value="AJA50619.1"/>
    <property type="molecule type" value="Genomic_DNA"/>
</dbReference>
<dbReference type="InterPro" id="IPR011330">
    <property type="entry name" value="Glyco_hydro/deAcase_b/a-brl"/>
</dbReference>